<dbReference type="GO" id="GO:0000030">
    <property type="term" value="F:mannosyltransferase activity"/>
    <property type="evidence" value="ECO:0007669"/>
    <property type="project" value="TreeGrafter"/>
</dbReference>
<dbReference type="Proteomes" id="UP000663845">
    <property type="component" value="Unassembled WGS sequence"/>
</dbReference>
<dbReference type="InterPro" id="IPR051706">
    <property type="entry name" value="Glycosyltransferase_domain"/>
</dbReference>
<organism evidence="3 4">
    <name type="scientific">Adineta steineri</name>
    <dbReference type="NCBI Taxonomy" id="433720"/>
    <lineage>
        <taxon>Eukaryota</taxon>
        <taxon>Metazoa</taxon>
        <taxon>Spiralia</taxon>
        <taxon>Gnathifera</taxon>
        <taxon>Rotifera</taxon>
        <taxon>Eurotatoria</taxon>
        <taxon>Bdelloidea</taxon>
        <taxon>Adinetida</taxon>
        <taxon>Adinetidae</taxon>
        <taxon>Adineta</taxon>
    </lineage>
</organism>
<keyword evidence="2" id="KW-0472">Membrane</keyword>
<dbReference type="EMBL" id="CAJNOG010002933">
    <property type="protein sequence ID" value="CAF1521705.1"/>
    <property type="molecule type" value="Genomic_DNA"/>
</dbReference>
<accession>A0A815UN40</accession>
<dbReference type="Gene3D" id="3.90.550.20">
    <property type="match status" value="1"/>
</dbReference>
<gene>
    <name evidence="3" type="ORF">JYZ213_LOCUS44612</name>
</gene>
<evidence type="ECO:0000256" key="2">
    <source>
        <dbReference type="SAM" id="Phobius"/>
    </source>
</evidence>
<proteinExistence type="predicted"/>
<comment type="caution">
    <text evidence="3">The sequence shown here is derived from an EMBL/GenBank/DDBJ whole genome shotgun (WGS) entry which is preliminary data.</text>
</comment>
<name>A0A815UN40_9BILA</name>
<reference evidence="3" key="1">
    <citation type="submission" date="2021-02" db="EMBL/GenBank/DDBJ databases">
        <authorList>
            <person name="Nowell W R."/>
        </authorList>
    </citation>
    <scope>NUCLEOTIDE SEQUENCE</scope>
</reference>
<evidence type="ECO:0000256" key="1">
    <source>
        <dbReference type="ARBA" id="ARBA00022679"/>
    </source>
</evidence>
<dbReference type="Pfam" id="PF04488">
    <property type="entry name" value="Gly_transf_sug"/>
    <property type="match status" value="1"/>
</dbReference>
<dbReference type="InterPro" id="IPR007577">
    <property type="entry name" value="GlycoTrfase_DXD_sugar-bd_CS"/>
</dbReference>
<keyword evidence="2" id="KW-1133">Transmembrane helix</keyword>
<keyword evidence="2" id="KW-0812">Transmembrane</keyword>
<dbReference type="PANTHER" id="PTHR32385:SF15">
    <property type="entry name" value="INOSITOL PHOSPHOCERAMIDE MANNOSYLTRANSFERASE 1"/>
    <property type="match status" value="1"/>
</dbReference>
<feature type="transmembrane region" description="Helical" evidence="2">
    <location>
        <begin position="12"/>
        <end position="35"/>
    </location>
</feature>
<protein>
    <submittedName>
        <fullName evidence="3">Uncharacterized protein</fullName>
    </submittedName>
</protein>
<dbReference type="GO" id="GO:0016020">
    <property type="term" value="C:membrane"/>
    <property type="evidence" value="ECO:0007669"/>
    <property type="project" value="GOC"/>
</dbReference>
<dbReference type="InterPro" id="IPR029044">
    <property type="entry name" value="Nucleotide-diphossugar_trans"/>
</dbReference>
<dbReference type="AlphaFoldDB" id="A0A815UN40"/>
<evidence type="ECO:0000313" key="3">
    <source>
        <dbReference type="EMBL" id="CAF1521705.1"/>
    </source>
</evidence>
<sequence>MYNRRNIIRWSLVIILIVLVFWQVWLIVITVYNLLLGISDNTSFHPMNLSHPKIPPIIHQIWRTTNLSSYPISASYVKWQKMYPDYTVRLWTDVDLVQLISSKEYSYLLETYRSYPFDIQRADLARLIVLHYQGGIYADLDVFPRNRSIEKLRSSGASFIVPRSSSDSTVINHILISEQHSKIVDYLLHNVSPILFYQRIFLIPYLQVFSTGSVFLTRTLEQWMKSPLYQNNLLWILSSKQVNSYVGHNAGRSWHSFDGYFFNFINDLPEQVSSYVGHDAGRSWHSFDGYLFNFINDLPEIS</sequence>
<dbReference type="GO" id="GO:0051999">
    <property type="term" value="P:mannosyl-inositol phosphorylceramide biosynthetic process"/>
    <property type="evidence" value="ECO:0007669"/>
    <property type="project" value="TreeGrafter"/>
</dbReference>
<dbReference type="SUPFAM" id="SSF53448">
    <property type="entry name" value="Nucleotide-diphospho-sugar transferases"/>
    <property type="match status" value="1"/>
</dbReference>
<keyword evidence="1" id="KW-0808">Transferase</keyword>
<dbReference type="PANTHER" id="PTHR32385">
    <property type="entry name" value="MANNOSYL PHOSPHORYLINOSITOL CERAMIDE SYNTHASE"/>
    <property type="match status" value="1"/>
</dbReference>
<evidence type="ECO:0000313" key="4">
    <source>
        <dbReference type="Proteomes" id="UP000663845"/>
    </source>
</evidence>